<dbReference type="Gramene" id="OQU79135">
    <property type="protein sequence ID" value="OQU79135"/>
    <property type="gene ID" value="SORBI_3008G099600"/>
</dbReference>
<feature type="region of interest" description="Disordered" evidence="6">
    <location>
        <begin position="324"/>
        <end position="350"/>
    </location>
</feature>
<feature type="domain" description="Protein kinase" evidence="7">
    <location>
        <begin position="15"/>
        <end position="301"/>
    </location>
</feature>
<dbReference type="PANTHER" id="PTHR45707:SF46">
    <property type="entry name" value="PROTEIN KINASE DOMAIN-CONTAINING PROTEIN"/>
    <property type="match status" value="1"/>
</dbReference>
<dbReference type="InterPro" id="IPR000719">
    <property type="entry name" value="Prot_kinase_dom"/>
</dbReference>
<dbReference type="AlphaFoldDB" id="A0A1Z5R6S1"/>
<evidence type="ECO:0000256" key="3">
    <source>
        <dbReference type="ARBA" id="ARBA00022777"/>
    </source>
</evidence>
<keyword evidence="4 5" id="KW-0067">ATP-binding</keyword>
<evidence type="ECO:0000256" key="1">
    <source>
        <dbReference type="ARBA" id="ARBA00022679"/>
    </source>
</evidence>
<dbReference type="GO" id="GO:0005524">
    <property type="term" value="F:ATP binding"/>
    <property type="evidence" value="ECO:0007669"/>
    <property type="project" value="UniProtKB-UniRule"/>
</dbReference>
<dbReference type="OrthoDB" id="601334at2759"/>
<protein>
    <recommendedName>
        <fullName evidence="7">Protein kinase domain-containing protein</fullName>
    </recommendedName>
</protein>
<dbReference type="Gene3D" id="3.30.200.20">
    <property type="entry name" value="Phosphorylase Kinase, domain 1"/>
    <property type="match status" value="1"/>
</dbReference>
<evidence type="ECO:0000313" key="9">
    <source>
        <dbReference type="Proteomes" id="UP000000768"/>
    </source>
</evidence>
<proteinExistence type="predicted"/>
<organism evidence="8 9">
    <name type="scientific">Sorghum bicolor</name>
    <name type="common">Sorghum</name>
    <name type="synonym">Sorghum vulgare</name>
    <dbReference type="NCBI Taxonomy" id="4558"/>
    <lineage>
        <taxon>Eukaryota</taxon>
        <taxon>Viridiplantae</taxon>
        <taxon>Streptophyta</taxon>
        <taxon>Embryophyta</taxon>
        <taxon>Tracheophyta</taxon>
        <taxon>Spermatophyta</taxon>
        <taxon>Magnoliopsida</taxon>
        <taxon>Liliopsida</taxon>
        <taxon>Poales</taxon>
        <taxon>Poaceae</taxon>
        <taxon>PACMAD clade</taxon>
        <taxon>Panicoideae</taxon>
        <taxon>Andropogonodae</taxon>
        <taxon>Andropogoneae</taxon>
        <taxon>Sorghinae</taxon>
        <taxon>Sorghum</taxon>
    </lineage>
</organism>
<dbReference type="OMA" id="QEYMLAW"/>
<feature type="binding site" evidence="5">
    <location>
        <position position="42"/>
    </location>
    <ligand>
        <name>ATP</name>
        <dbReference type="ChEBI" id="CHEBI:30616"/>
    </ligand>
</feature>
<dbReference type="PROSITE" id="PS00107">
    <property type="entry name" value="PROTEIN_KINASE_ATP"/>
    <property type="match status" value="1"/>
</dbReference>
<evidence type="ECO:0000313" key="8">
    <source>
        <dbReference type="EMBL" id="OQU79135.1"/>
    </source>
</evidence>
<dbReference type="PANTHER" id="PTHR45707">
    <property type="entry name" value="C2 CALCIUM/LIPID-BINDING PLANT PHOSPHORIBOSYLTRANSFERASE FAMILY PROTEIN"/>
    <property type="match status" value="1"/>
</dbReference>
<dbReference type="Gene3D" id="2.60.270.50">
    <property type="match status" value="1"/>
</dbReference>
<reference evidence="9" key="3">
    <citation type="journal article" date="2018" name="Plant J.">
        <title>The Sorghum bicolor reference genome: improved assembly, gene annotations, a transcriptome atlas, and signatures of genome organization.</title>
        <authorList>
            <person name="McCormick R.F."/>
            <person name="Truong S.K."/>
            <person name="Sreedasyam A."/>
            <person name="Jenkins J."/>
            <person name="Shu S."/>
            <person name="Sims D."/>
            <person name="Kennedy M."/>
            <person name="Amirebrahimi M."/>
            <person name="Weers B.D."/>
            <person name="McKinley B."/>
            <person name="Mattison A."/>
            <person name="Morishige D.T."/>
            <person name="Grimwood J."/>
            <person name="Schmutz J."/>
            <person name="Mullet J.E."/>
        </authorList>
    </citation>
    <scope>NUCLEOTIDE SEQUENCE [LARGE SCALE GENOMIC DNA]</scope>
    <source>
        <strain evidence="9">cv. BTx623</strain>
    </source>
</reference>
<dbReference type="InterPro" id="IPR008271">
    <property type="entry name" value="Ser/Thr_kinase_AS"/>
</dbReference>
<dbReference type="Gramene" id="OQU79134">
    <property type="protein sequence ID" value="OQU79134"/>
    <property type="gene ID" value="SORBI_3008G099600"/>
</dbReference>
<dbReference type="InParanoid" id="A0A1Z5R6S1"/>
<evidence type="ECO:0000256" key="4">
    <source>
        <dbReference type="ARBA" id="ARBA00022840"/>
    </source>
</evidence>
<dbReference type="EMBL" id="CM000767">
    <property type="protein sequence ID" value="OQU79135.1"/>
    <property type="molecule type" value="Genomic_DNA"/>
</dbReference>
<evidence type="ECO:0000256" key="6">
    <source>
        <dbReference type="SAM" id="MobiDB-lite"/>
    </source>
</evidence>
<dbReference type="InterPro" id="IPR017441">
    <property type="entry name" value="Protein_kinase_ATP_BS"/>
</dbReference>
<dbReference type="SUPFAM" id="SSF56112">
    <property type="entry name" value="Protein kinase-like (PK-like)"/>
    <property type="match status" value="1"/>
</dbReference>
<evidence type="ECO:0000256" key="5">
    <source>
        <dbReference type="PROSITE-ProRule" id="PRU10141"/>
    </source>
</evidence>
<reference evidence="8 9" key="1">
    <citation type="journal article" date="2009" name="Nature">
        <title>The Sorghum bicolor genome and the diversification of grasses.</title>
        <authorList>
            <person name="Paterson A.H."/>
            <person name="Bowers J.E."/>
            <person name="Bruggmann R."/>
            <person name="Dubchak I."/>
            <person name="Grimwood J."/>
            <person name="Gundlach H."/>
            <person name="Haberer G."/>
            <person name="Hellsten U."/>
            <person name="Mitros T."/>
            <person name="Poliakov A."/>
            <person name="Schmutz J."/>
            <person name="Spannagl M."/>
            <person name="Tang H."/>
            <person name="Wang X."/>
            <person name="Wicker T."/>
            <person name="Bharti A.K."/>
            <person name="Chapman J."/>
            <person name="Feltus F.A."/>
            <person name="Gowik U."/>
            <person name="Grigoriev I.V."/>
            <person name="Lyons E."/>
            <person name="Maher C.A."/>
            <person name="Martis M."/>
            <person name="Narechania A."/>
            <person name="Otillar R.P."/>
            <person name="Penning B.W."/>
            <person name="Salamov A.A."/>
            <person name="Wang Y."/>
            <person name="Zhang L."/>
            <person name="Carpita N.C."/>
            <person name="Freeling M."/>
            <person name="Gingle A.R."/>
            <person name="Hash C.T."/>
            <person name="Keller B."/>
            <person name="Klein P."/>
            <person name="Kresovich S."/>
            <person name="McCann M.C."/>
            <person name="Ming R."/>
            <person name="Peterson D.G."/>
            <person name="Mehboob-ur-Rahman"/>
            <person name="Ware D."/>
            <person name="Westhoff P."/>
            <person name="Mayer K.F."/>
            <person name="Messing J."/>
            <person name="Rokhsar D.S."/>
        </authorList>
    </citation>
    <scope>NUCLEOTIDE SEQUENCE [LARGE SCALE GENOMIC DNA]</scope>
    <source>
        <strain evidence="9">cv. BTx623</strain>
    </source>
</reference>
<dbReference type="Gene3D" id="1.10.510.10">
    <property type="entry name" value="Transferase(Phosphotransferase) domain 1"/>
    <property type="match status" value="1"/>
</dbReference>
<evidence type="ECO:0000259" key="7">
    <source>
        <dbReference type="PROSITE" id="PS50011"/>
    </source>
</evidence>
<dbReference type="STRING" id="4558.A0A1Z5R6S1"/>
<dbReference type="eggNOG" id="ENOG502QWDY">
    <property type="taxonomic scope" value="Eukaryota"/>
</dbReference>
<keyword evidence="2 5" id="KW-0547">Nucleotide-binding</keyword>
<dbReference type="Pfam" id="PF00069">
    <property type="entry name" value="Pkinase"/>
    <property type="match status" value="1"/>
</dbReference>
<dbReference type="EMBL" id="CM000767">
    <property type="protein sequence ID" value="OQU79134.1"/>
    <property type="molecule type" value="Genomic_DNA"/>
</dbReference>
<reference evidence="8" key="2">
    <citation type="submission" date="2017-02" db="EMBL/GenBank/DDBJ databases">
        <title>WGS assembly of Sorghum bicolor.</title>
        <authorList>
            <person name="Paterson A."/>
            <person name="Mullet J."/>
            <person name="Bowers J."/>
            <person name="Bruggmann R."/>
            <person name="Dubchak I."/>
            <person name="Grimwood J."/>
            <person name="Gundlach H."/>
            <person name="Haberer G."/>
            <person name="Hellsten U."/>
            <person name="Mitros T."/>
            <person name="Poliakov A."/>
            <person name="Schmutz J."/>
            <person name="Spannagl M."/>
            <person name="Tang H."/>
            <person name="Wang X."/>
            <person name="Wicker T."/>
            <person name="Bharti A."/>
            <person name="Chapman J."/>
            <person name="Feltus F."/>
            <person name="Gowik U."/>
            <person name="Grigoriev I."/>
            <person name="Lyons E."/>
            <person name="Maher C."/>
            <person name="Martis M."/>
            <person name="Narechania A."/>
            <person name="Otillar R."/>
            <person name="Penning B."/>
            <person name="Salamov A."/>
            <person name="Wang Y."/>
            <person name="Zhang L."/>
            <person name="Carpita N."/>
            <person name="Freeling M."/>
            <person name="Gingle A."/>
            <person name="Hash C."/>
            <person name="Keller B."/>
            <person name="Klein P."/>
            <person name="Kresovich S."/>
            <person name="Mccann M."/>
            <person name="Ming R."/>
            <person name="Peterson D."/>
            <person name="Rahman M."/>
            <person name="Ware D."/>
            <person name="Westhoff P."/>
            <person name="Mayer K."/>
            <person name="Messing J."/>
            <person name="Sims D."/>
            <person name="Jenkins J."/>
            <person name="Shu S."/>
            <person name="Rokhsar D."/>
        </authorList>
    </citation>
    <scope>NUCLEOTIDE SEQUENCE</scope>
</reference>
<dbReference type="GO" id="GO:0004672">
    <property type="term" value="F:protein kinase activity"/>
    <property type="evidence" value="ECO:0007669"/>
    <property type="project" value="InterPro"/>
</dbReference>
<feature type="compositionally biased region" description="Basic and acidic residues" evidence="6">
    <location>
        <begin position="324"/>
        <end position="339"/>
    </location>
</feature>
<dbReference type="Proteomes" id="UP000000768">
    <property type="component" value="Chromosome 8"/>
</dbReference>
<gene>
    <name evidence="8" type="ORF">SORBI_3008G099600</name>
</gene>
<dbReference type="Pfam" id="PF21230">
    <property type="entry name" value="Nakanori"/>
    <property type="match status" value="1"/>
</dbReference>
<dbReference type="PROSITE" id="PS00108">
    <property type="entry name" value="PROTEIN_KINASE_ST"/>
    <property type="match status" value="1"/>
</dbReference>
<keyword evidence="3" id="KW-0418">Kinase</keyword>
<name>A0A1Z5R6S1_SORBI</name>
<evidence type="ECO:0000256" key="2">
    <source>
        <dbReference type="ARBA" id="ARBA00022741"/>
    </source>
</evidence>
<dbReference type="InterPro" id="IPR049065">
    <property type="entry name" value="Nakanori"/>
</dbReference>
<dbReference type="PROSITE" id="PS50011">
    <property type="entry name" value="PROTEIN_KINASE_DOM"/>
    <property type="match status" value="1"/>
</dbReference>
<sequence>MNFDFGYIKSITDNFSEERKVGSGGYGDVYRGEHHGKDIAVKRLHPLHGLDDLEFHNEFRNLAIIDHPNIIQLIGYCYQSQHMYDEDHGKQVFAKTVERVLCFEYMHSGSLQTYIGDKWCSLDWPICYRIIKGTSVGLNHLHNAKAKPILHLDLKPSNILLDKNKEPKIADLGSSRLGASIETQESGTLKGVTLRYTPPECKNGGNNVSIKFDVFSLGVIILDIVAGQNGYSRRSDMRHQVFIELVSAKWKGRLKATSSSLSHELDIQRLETCVEIGLRCTEDDPNDRPAIKDIVCQLEELEAKCRNKMPLASEYQSRDFQNKYFPKEENDGPSHKKSDWTPAEAAGKEPEVAAENCFGEVVDNKKLDEMARYTGKPKTQEDRARLAWSLITDGDKKGNASKYVDFLKTMYGNGQSTLCLFYNATGDTLRYVTNHDWYGYIGSTVGYPAEVGNGQWAAFHHVHRQGEPSGSVGAVVYRGKKKDGQFQEYMLAWSTPWGFYYRNKAYVETRGGFNYFQRRWEEIYVKLVNSDYSSKTQSGGCEIEAQIDKGDSPKYIATIKLEHGP</sequence>
<dbReference type="SMART" id="SM00220">
    <property type="entry name" value="S_TKc"/>
    <property type="match status" value="1"/>
</dbReference>
<dbReference type="InterPro" id="IPR011009">
    <property type="entry name" value="Kinase-like_dom_sf"/>
</dbReference>
<keyword evidence="1" id="KW-0808">Transferase</keyword>
<accession>A0A1Z5R6S1</accession>
<keyword evidence="9" id="KW-1185">Reference proteome</keyword>